<keyword evidence="6" id="KW-0256">Endoplasmic reticulum</keyword>
<sequence>MTKITQIEDKGATIAWSPNASHPDIIALGTKDSGGIGFDDTGGEIDLYDLNLTSPDGPSPQPNLVGSVKTQSRFASVAWTTGESLADRFKMGLLAGGMADGTVHVWNPTAIMQQQDPLLTSISNGLAGPIKALQFSRLNPTMLAAGGANGKVMVADLSTPEAPDVFAPCPDYSQSTEITSVAWNTQVAHIVASAAGDGSVAVWDLNARKAWCNLRCETSGQAVADICWNPTEGLHILTASADDRNPVLKLWDLRASTSMPLTTLTGHTAGILKTSWCPHDNTLLLSCGKDNRTVLWDLHTLRPIADVPNDIPEQSAHDSINNQNEMFGSSGLAPAQQRRYDIQWSPMKRGVMATCSLDRKVQVHSVIGLATKCGRPPKWMKPSSSVSCGYGGTVISCKKTDKIVQIRKVHEQPELVQASNAFEAEMQSSDITGFCDRKIASAPSQLEQQTWGFMKVMFESNAKQVLVKHLGLDPQKIAEEAMAPATDTANGAPTVGQKNGMSKTAENTVKKALLVGNYEAAVECCFNAGNLADALLLASCAGAEVWAKTQQRFFESESPKRPFLAMVSAIIRGQVGDLVSTSDAAQWQETLALASTYATPEEFPTLCISLGDKLSEAGDHHAANLCYMCSLSLDHSVRYWLSQLEAANKQKGSLDLLALHQFVVKVSVFMKATGGASTVSPEIGVLFTKYASALADQGLLVPAAKYVRGDSEESQILRDRLYRSRSSAECLQVLGSAPPFPFSMNPVKRTTQTVRNTANNNTQQMRNTSAHSNTGSSYAGNQQQAQTSMQNGTSTPAPAPAATPQLPAGWMALQDPTSGNTYYANQTTGETRWDPPPGTVSAQSQRASTPVTQTQNATSNSQAQYTSAQNSQAQYAADKKASSVSATNTKLASKYGDGFVSSSSHPELAYQYGNVGTSNPYTGATRHGIAQVTPGKAPVSATLNFDSVQLPAEYNPIKDGLLTITSSLAAAPLTAADKRQLSEAEKGVAILVKRLARGDIDAGVIQKVSNLVTALLNRDYNTTTQIQKQLVNDDWKDHKDWLKGVKFLIQLASKRL</sequence>
<dbReference type="AlphaFoldDB" id="A0A9N8DU59"/>
<comment type="subcellular location">
    <subcellularLocation>
        <location evidence="1">Endoplasmic reticulum</location>
    </subcellularLocation>
</comment>
<dbReference type="PROSITE" id="PS00678">
    <property type="entry name" value="WD_REPEATS_1"/>
    <property type="match status" value="2"/>
</dbReference>
<dbReference type="SUPFAM" id="SSF51045">
    <property type="entry name" value="WW domain"/>
    <property type="match status" value="1"/>
</dbReference>
<dbReference type="InterPro" id="IPR036322">
    <property type="entry name" value="WD40_repeat_dom_sf"/>
</dbReference>
<keyword evidence="13" id="KW-1185">Reference proteome</keyword>
<proteinExistence type="inferred from homology"/>
<organism evidence="12 13">
    <name type="scientific">Seminavis robusta</name>
    <dbReference type="NCBI Taxonomy" id="568900"/>
    <lineage>
        <taxon>Eukaryota</taxon>
        <taxon>Sar</taxon>
        <taxon>Stramenopiles</taxon>
        <taxon>Ochrophyta</taxon>
        <taxon>Bacillariophyta</taxon>
        <taxon>Bacillariophyceae</taxon>
        <taxon>Bacillariophycidae</taxon>
        <taxon>Naviculales</taxon>
        <taxon>Naviculaceae</taxon>
        <taxon>Seminavis</taxon>
    </lineage>
</organism>
<dbReference type="SMART" id="SM00320">
    <property type="entry name" value="WD40"/>
    <property type="match status" value="6"/>
</dbReference>
<dbReference type="InterPro" id="IPR040251">
    <property type="entry name" value="SEC31-like"/>
</dbReference>
<keyword evidence="8" id="KW-0653">Protein transport</keyword>
<evidence type="ECO:0000256" key="1">
    <source>
        <dbReference type="ARBA" id="ARBA00004240"/>
    </source>
</evidence>
<dbReference type="SMART" id="SM00456">
    <property type="entry name" value="WW"/>
    <property type="match status" value="1"/>
</dbReference>
<feature type="repeat" description="WD" evidence="9">
    <location>
        <begin position="171"/>
        <end position="206"/>
    </location>
</feature>
<evidence type="ECO:0000256" key="6">
    <source>
        <dbReference type="ARBA" id="ARBA00022824"/>
    </source>
</evidence>
<dbReference type="GO" id="GO:0007029">
    <property type="term" value="P:endoplasmic reticulum organization"/>
    <property type="evidence" value="ECO:0007669"/>
    <property type="project" value="TreeGrafter"/>
</dbReference>
<feature type="repeat" description="WD" evidence="9">
    <location>
        <begin position="264"/>
        <end position="306"/>
    </location>
</feature>
<evidence type="ECO:0000256" key="3">
    <source>
        <dbReference type="ARBA" id="ARBA00022448"/>
    </source>
</evidence>
<dbReference type="Gene3D" id="1.20.940.10">
    <property type="entry name" value="Functional domain of the splicing factor Prp18"/>
    <property type="match status" value="1"/>
</dbReference>
<evidence type="ECO:0000256" key="10">
    <source>
        <dbReference type="SAM" id="MobiDB-lite"/>
    </source>
</evidence>
<keyword evidence="3" id="KW-0813">Transport</keyword>
<dbReference type="PROSITE" id="PS50020">
    <property type="entry name" value="WW_DOMAIN_2"/>
    <property type="match status" value="1"/>
</dbReference>
<evidence type="ECO:0000256" key="4">
    <source>
        <dbReference type="ARBA" id="ARBA00022574"/>
    </source>
</evidence>
<dbReference type="InterPro" id="IPR024298">
    <property type="entry name" value="Sec16_Sec23-bd"/>
</dbReference>
<dbReference type="Gene3D" id="1.25.40.1030">
    <property type="match status" value="1"/>
</dbReference>
<evidence type="ECO:0000256" key="2">
    <source>
        <dbReference type="ARBA" id="ARBA00009358"/>
    </source>
</evidence>
<dbReference type="Gene3D" id="2.20.70.10">
    <property type="match status" value="1"/>
</dbReference>
<feature type="compositionally biased region" description="Polar residues" evidence="10">
    <location>
        <begin position="815"/>
        <end position="830"/>
    </location>
</feature>
<dbReference type="Proteomes" id="UP001153069">
    <property type="component" value="Unassembled WGS sequence"/>
</dbReference>
<dbReference type="InterPro" id="IPR036020">
    <property type="entry name" value="WW_dom_sf"/>
</dbReference>
<dbReference type="InterPro" id="IPR019775">
    <property type="entry name" value="WD40_repeat_CS"/>
</dbReference>
<dbReference type="Gene3D" id="2.130.10.10">
    <property type="entry name" value="YVTN repeat-like/Quinoprotein amine dehydrogenase"/>
    <property type="match status" value="1"/>
</dbReference>
<evidence type="ECO:0000256" key="5">
    <source>
        <dbReference type="ARBA" id="ARBA00022737"/>
    </source>
</evidence>
<dbReference type="GO" id="GO:0030127">
    <property type="term" value="C:COPII vesicle coat"/>
    <property type="evidence" value="ECO:0007669"/>
    <property type="project" value="TreeGrafter"/>
</dbReference>
<dbReference type="GO" id="GO:0015031">
    <property type="term" value="P:protein transport"/>
    <property type="evidence" value="ECO:0007669"/>
    <property type="project" value="UniProtKB-KW"/>
</dbReference>
<gene>
    <name evidence="12" type="ORF">SEMRO_358_G125970.1</name>
</gene>
<dbReference type="InterPro" id="IPR001202">
    <property type="entry name" value="WW_dom"/>
</dbReference>
<dbReference type="PROSITE" id="PS50082">
    <property type="entry name" value="WD_REPEATS_2"/>
    <property type="match status" value="2"/>
</dbReference>
<dbReference type="PROSITE" id="PS01159">
    <property type="entry name" value="WW_DOMAIN_1"/>
    <property type="match status" value="1"/>
</dbReference>
<evidence type="ECO:0000313" key="13">
    <source>
        <dbReference type="Proteomes" id="UP001153069"/>
    </source>
</evidence>
<keyword evidence="4 9" id="KW-0853">WD repeat</keyword>
<evidence type="ECO:0000256" key="7">
    <source>
        <dbReference type="ARBA" id="ARBA00022892"/>
    </source>
</evidence>
<dbReference type="Pfam" id="PF12931">
    <property type="entry name" value="TPR_Sec16"/>
    <property type="match status" value="1"/>
</dbReference>
<dbReference type="PANTHER" id="PTHR13923">
    <property type="entry name" value="SEC31-RELATED PROTEIN"/>
    <property type="match status" value="1"/>
</dbReference>
<dbReference type="GO" id="GO:0070971">
    <property type="term" value="C:endoplasmic reticulum exit site"/>
    <property type="evidence" value="ECO:0007669"/>
    <property type="project" value="TreeGrafter"/>
</dbReference>
<name>A0A9N8DU59_9STRA</name>
<dbReference type="GO" id="GO:0090110">
    <property type="term" value="P:COPII-coated vesicle cargo loading"/>
    <property type="evidence" value="ECO:0007669"/>
    <property type="project" value="TreeGrafter"/>
</dbReference>
<feature type="compositionally biased region" description="Polar residues" evidence="10">
    <location>
        <begin position="758"/>
        <end position="795"/>
    </location>
</feature>
<dbReference type="OrthoDB" id="542917at2759"/>
<dbReference type="InterPro" id="IPR015943">
    <property type="entry name" value="WD40/YVTN_repeat-like_dom_sf"/>
</dbReference>
<keyword evidence="5" id="KW-0677">Repeat</keyword>
<evidence type="ECO:0000256" key="9">
    <source>
        <dbReference type="PROSITE-ProRule" id="PRU00221"/>
    </source>
</evidence>
<reference evidence="12" key="1">
    <citation type="submission" date="2020-06" db="EMBL/GenBank/DDBJ databases">
        <authorList>
            <consortium name="Plant Systems Biology data submission"/>
        </authorList>
    </citation>
    <scope>NUCLEOTIDE SEQUENCE</scope>
    <source>
        <strain evidence="12">D6</strain>
    </source>
</reference>
<dbReference type="SUPFAM" id="SSF50978">
    <property type="entry name" value="WD40 repeat-like"/>
    <property type="match status" value="1"/>
</dbReference>
<dbReference type="CDD" id="cd00201">
    <property type="entry name" value="WW"/>
    <property type="match status" value="1"/>
</dbReference>
<comment type="caution">
    <text evidence="12">The sequence shown here is derived from an EMBL/GenBank/DDBJ whole genome shotgun (WGS) entry which is preliminary data.</text>
</comment>
<keyword evidence="7" id="KW-0931">ER-Golgi transport</keyword>
<comment type="similarity">
    <text evidence="2">Belongs to the WD repeat SEC31 family.</text>
</comment>
<dbReference type="InterPro" id="IPR001680">
    <property type="entry name" value="WD40_rpt"/>
</dbReference>
<accession>A0A9N8DU59</accession>
<evidence type="ECO:0000259" key="11">
    <source>
        <dbReference type="PROSITE" id="PS50020"/>
    </source>
</evidence>
<feature type="domain" description="WW" evidence="11">
    <location>
        <begin position="804"/>
        <end position="838"/>
    </location>
</feature>
<feature type="region of interest" description="Disordered" evidence="10">
    <location>
        <begin position="758"/>
        <end position="866"/>
    </location>
</feature>
<dbReference type="PANTHER" id="PTHR13923:SF11">
    <property type="entry name" value="SECRETORY 31, ISOFORM D"/>
    <property type="match status" value="1"/>
</dbReference>
<evidence type="ECO:0000313" key="12">
    <source>
        <dbReference type="EMBL" id="CAB9508746.1"/>
    </source>
</evidence>
<protein>
    <submittedName>
        <fullName evidence="12">Transport protein SEC31</fullName>
    </submittedName>
</protein>
<dbReference type="GO" id="GO:0005198">
    <property type="term" value="F:structural molecule activity"/>
    <property type="evidence" value="ECO:0007669"/>
    <property type="project" value="TreeGrafter"/>
</dbReference>
<dbReference type="EMBL" id="CAICTM010000357">
    <property type="protein sequence ID" value="CAB9508746.1"/>
    <property type="molecule type" value="Genomic_DNA"/>
</dbReference>
<dbReference type="PROSITE" id="PS50294">
    <property type="entry name" value="WD_REPEATS_REGION"/>
    <property type="match status" value="1"/>
</dbReference>
<dbReference type="Pfam" id="PF00400">
    <property type="entry name" value="WD40"/>
    <property type="match status" value="2"/>
</dbReference>
<evidence type="ECO:0000256" key="8">
    <source>
        <dbReference type="ARBA" id="ARBA00022927"/>
    </source>
</evidence>
<feature type="compositionally biased region" description="Polar residues" evidence="10">
    <location>
        <begin position="840"/>
        <end position="866"/>
    </location>
</feature>
<dbReference type="Pfam" id="PF00397">
    <property type="entry name" value="WW"/>
    <property type="match status" value="1"/>
</dbReference>